<dbReference type="EMBL" id="JABJRC010000014">
    <property type="protein sequence ID" value="NOL45638.1"/>
    <property type="molecule type" value="Genomic_DNA"/>
</dbReference>
<gene>
    <name evidence="4" type="ORF">HNR71_004507</name>
    <name evidence="5" type="ORF">HPO96_35890</name>
</gene>
<protein>
    <submittedName>
        <fullName evidence="5">Uncharacterized protein</fullName>
    </submittedName>
</protein>
<proteinExistence type="predicted"/>
<organism evidence="5 6">
    <name type="scientific">Kribbella sandramycini</name>
    <dbReference type="NCBI Taxonomy" id="60450"/>
    <lineage>
        <taxon>Bacteria</taxon>
        <taxon>Bacillati</taxon>
        <taxon>Actinomycetota</taxon>
        <taxon>Actinomycetes</taxon>
        <taxon>Propionibacteriales</taxon>
        <taxon>Kribbellaceae</taxon>
        <taxon>Kribbella</taxon>
    </lineage>
</organism>
<evidence type="ECO:0000313" key="7">
    <source>
        <dbReference type="Proteomes" id="UP000553957"/>
    </source>
</evidence>
<comment type="caution">
    <text evidence="5">The sequence shown here is derived from an EMBL/GenBank/DDBJ whole genome shotgun (WGS) entry which is preliminary data.</text>
</comment>
<feature type="region of interest" description="Disordered" evidence="1">
    <location>
        <begin position="133"/>
        <end position="160"/>
    </location>
</feature>
<evidence type="ECO:0000256" key="1">
    <source>
        <dbReference type="SAM" id="MobiDB-lite"/>
    </source>
</evidence>
<feature type="transmembrane region" description="Helical" evidence="2">
    <location>
        <begin position="176"/>
        <end position="195"/>
    </location>
</feature>
<sequence length="204" mass="22012">MARRFLALLAVLLLLPAVPAHAGGPTSVLLSAPPHVTALGYDDPKYSQLMSLTDPSAARPEPDTGSHEEGAFVRATWLIHDMRVWRLSLIYPDAPGGPWIATTEIPGDSSPTWHRTTDPVALTKLLSDLKLLPGDRNGEHPRGGPTTYPQPNQAAPAPTPTTELAATTTFFTGWRWSLPGILLGAVIAVVAIRLLRPRRWDLTG</sequence>
<reference evidence="4 7" key="2">
    <citation type="submission" date="2020-08" db="EMBL/GenBank/DDBJ databases">
        <title>Sequencing the genomes of 1000 actinobacteria strains.</title>
        <authorList>
            <person name="Klenk H.-P."/>
        </authorList>
    </citation>
    <scope>NUCLEOTIDE SEQUENCE [LARGE SCALE GENOMIC DNA]</scope>
    <source>
        <strain evidence="4 7">DSM 15626</strain>
    </source>
</reference>
<dbReference type="RefSeq" id="WP_171678928.1">
    <property type="nucleotide sequence ID" value="NZ_BAAAGT010000019.1"/>
</dbReference>
<keyword evidence="2" id="KW-1133">Transmembrane helix</keyword>
<dbReference type="EMBL" id="JACHKF010000001">
    <property type="protein sequence ID" value="MBB6568870.1"/>
    <property type="molecule type" value="Genomic_DNA"/>
</dbReference>
<evidence type="ECO:0000313" key="4">
    <source>
        <dbReference type="EMBL" id="MBB6568870.1"/>
    </source>
</evidence>
<dbReference type="Proteomes" id="UP000534306">
    <property type="component" value="Unassembled WGS sequence"/>
</dbReference>
<evidence type="ECO:0000313" key="6">
    <source>
        <dbReference type="Proteomes" id="UP000534306"/>
    </source>
</evidence>
<feature type="signal peptide" evidence="3">
    <location>
        <begin position="1"/>
        <end position="22"/>
    </location>
</feature>
<keyword evidence="2" id="KW-0472">Membrane</keyword>
<feature type="chain" id="PRO_5036217871" evidence="3">
    <location>
        <begin position="23"/>
        <end position="204"/>
    </location>
</feature>
<name>A0A7Y4L770_9ACTN</name>
<dbReference type="Proteomes" id="UP000553957">
    <property type="component" value="Unassembled WGS sequence"/>
</dbReference>
<accession>A0A7Y4L770</accession>
<keyword evidence="2" id="KW-0812">Transmembrane</keyword>
<evidence type="ECO:0000256" key="3">
    <source>
        <dbReference type="SAM" id="SignalP"/>
    </source>
</evidence>
<dbReference type="AlphaFoldDB" id="A0A7Y4L770"/>
<evidence type="ECO:0000313" key="5">
    <source>
        <dbReference type="EMBL" id="NOL45638.1"/>
    </source>
</evidence>
<feature type="compositionally biased region" description="Low complexity" evidence="1">
    <location>
        <begin position="145"/>
        <end position="160"/>
    </location>
</feature>
<evidence type="ECO:0000256" key="2">
    <source>
        <dbReference type="SAM" id="Phobius"/>
    </source>
</evidence>
<keyword evidence="6" id="KW-1185">Reference proteome</keyword>
<keyword evidence="3" id="KW-0732">Signal</keyword>
<reference evidence="5 6" key="1">
    <citation type="submission" date="2020-05" db="EMBL/GenBank/DDBJ databases">
        <title>Genome sequence of Kribbella sandramycini ATCC 39419.</title>
        <authorList>
            <person name="Maclea K.S."/>
            <person name="Fair J.L."/>
        </authorList>
    </citation>
    <scope>NUCLEOTIDE SEQUENCE [LARGE SCALE GENOMIC DNA]</scope>
    <source>
        <strain evidence="5 6">ATCC 39419</strain>
    </source>
</reference>